<dbReference type="EMBL" id="CP090958">
    <property type="protein sequence ID" value="WGW11677.1"/>
    <property type="molecule type" value="Genomic_DNA"/>
</dbReference>
<keyword evidence="2" id="KW-1185">Reference proteome</keyword>
<reference evidence="1 2" key="1">
    <citation type="submission" date="2023-05" db="EMBL/GenBank/DDBJ databases">
        <title>Lithophilousrod everest ZFBP1038 complete genpme.</title>
        <authorList>
            <person name="Tian M."/>
        </authorList>
    </citation>
    <scope>NUCLEOTIDE SEQUENCE [LARGE SCALE GENOMIC DNA]</scope>
    <source>
        <strain evidence="1 2">ZFBP1038</strain>
    </source>
</reference>
<accession>A0ABY8QRQ2</accession>
<dbReference type="SUPFAM" id="SSF53850">
    <property type="entry name" value="Periplasmic binding protein-like II"/>
    <property type="match status" value="1"/>
</dbReference>
<dbReference type="Pfam" id="PF13379">
    <property type="entry name" value="NMT1_2"/>
    <property type="match status" value="1"/>
</dbReference>
<dbReference type="RefSeq" id="WP_349638467.1">
    <property type="nucleotide sequence ID" value="NZ_CP090958.1"/>
</dbReference>
<name>A0ABY8QRQ2_9MICO</name>
<evidence type="ECO:0000313" key="2">
    <source>
        <dbReference type="Proteomes" id="UP001209083"/>
    </source>
</evidence>
<dbReference type="Proteomes" id="UP001209083">
    <property type="component" value="Chromosome"/>
</dbReference>
<evidence type="ECO:0000313" key="1">
    <source>
        <dbReference type="EMBL" id="WGW11677.1"/>
    </source>
</evidence>
<dbReference type="PANTHER" id="PTHR30024:SF48">
    <property type="entry name" value="ABC TRANSPORTER SUBSTRATE-BINDING PROTEIN"/>
    <property type="match status" value="1"/>
</dbReference>
<organism evidence="1 2">
    <name type="scientific">Saxibacter everestensis</name>
    <dbReference type="NCBI Taxonomy" id="2909229"/>
    <lineage>
        <taxon>Bacteria</taxon>
        <taxon>Bacillati</taxon>
        <taxon>Actinomycetota</taxon>
        <taxon>Actinomycetes</taxon>
        <taxon>Micrococcales</taxon>
        <taxon>Brevibacteriaceae</taxon>
        <taxon>Saxibacter</taxon>
    </lineage>
</organism>
<proteinExistence type="predicted"/>
<sequence>MKIHSKSQNGVRPGAATNRRTFGLSAACLVMLLITAGCSPGGNSGAGGGPVDIHFSTGGALPPNEQEAAIFNGELEDKGVVKGNGEDYRLEMTFAKGTPEAQSLLVAGEVEFATLAFSTIASAQQQNAVPDGFSIVAGHFIDGYPGKFSNTYLVKEDSGIDSVKDLKGKNIGVNSVGTAVDVIFRNALIKAGLDPESDVRFVEIGFGAMGQALRDGRIDVGSMVQPFSEQEMQEGGVKVLTTAKESVGENSAIAVVARNDFLKENPEAAKSFLADWVSGIKWLDDPANRDEAMKIISDVSKTPVDVLDLFYGTEKDYYRNPDACPSATALQAGVDAMVKVGYLENTVDMKSLVDTSYLPDPDACT</sequence>
<gene>
    <name evidence="1" type="ORF">LWF01_16525</name>
</gene>
<dbReference type="Gene3D" id="3.40.190.10">
    <property type="entry name" value="Periplasmic binding protein-like II"/>
    <property type="match status" value="2"/>
</dbReference>
<dbReference type="PANTHER" id="PTHR30024">
    <property type="entry name" value="ALIPHATIC SULFONATES-BINDING PROTEIN-RELATED"/>
    <property type="match status" value="1"/>
</dbReference>
<protein>
    <submittedName>
        <fullName evidence="1">ABC transporter substrate-binding protein</fullName>
    </submittedName>
</protein>